<gene>
    <name evidence="2" type="ORF">LITE_LOCUS1998</name>
</gene>
<proteinExistence type="predicted"/>
<protein>
    <recommendedName>
        <fullName evidence="1">Ubiquitin-like domain-containing protein</fullName>
    </recommendedName>
</protein>
<dbReference type="Proteomes" id="UP001154282">
    <property type="component" value="Unassembled WGS sequence"/>
</dbReference>
<dbReference type="Pfam" id="PF11976">
    <property type="entry name" value="Rad60-SLD"/>
    <property type="match status" value="1"/>
</dbReference>
<sequence>MRRLMEQYCVRKQLRGSNIDSVRFVFDGRRVHPDYTPLQLNLEDGDEIDAFLEQIGGFRPWWS</sequence>
<organism evidence="2 3">
    <name type="scientific">Linum tenue</name>
    <dbReference type="NCBI Taxonomy" id="586396"/>
    <lineage>
        <taxon>Eukaryota</taxon>
        <taxon>Viridiplantae</taxon>
        <taxon>Streptophyta</taxon>
        <taxon>Embryophyta</taxon>
        <taxon>Tracheophyta</taxon>
        <taxon>Spermatophyta</taxon>
        <taxon>Magnoliopsida</taxon>
        <taxon>eudicotyledons</taxon>
        <taxon>Gunneridae</taxon>
        <taxon>Pentapetalae</taxon>
        <taxon>rosids</taxon>
        <taxon>fabids</taxon>
        <taxon>Malpighiales</taxon>
        <taxon>Linaceae</taxon>
        <taxon>Linum</taxon>
    </lineage>
</organism>
<accession>A0AAV0H0B6</accession>
<evidence type="ECO:0000259" key="1">
    <source>
        <dbReference type="PROSITE" id="PS50053"/>
    </source>
</evidence>
<dbReference type="InterPro" id="IPR022617">
    <property type="entry name" value="Rad60/SUMO-like_dom"/>
</dbReference>
<dbReference type="EMBL" id="CAMGYJ010000002">
    <property type="protein sequence ID" value="CAI0378741.1"/>
    <property type="molecule type" value="Genomic_DNA"/>
</dbReference>
<dbReference type="PROSITE" id="PS50053">
    <property type="entry name" value="UBIQUITIN_2"/>
    <property type="match status" value="1"/>
</dbReference>
<comment type="caution">
    <text evidence="2">The sequence shown here is derived from an EMBL/GenBank/DDBJ whole genome shotgun (WGS) entry which is preliminary data.</text>
</comment>
<evidence type="ECO:0000313" key="2">
    <source>
        <dbReference type="EMBL" id="CAI0378741.1"/>
    </source>
</evidence>
<dbReference type="SUPFAM" id="SSF54236">
    <property type="entry name" value="Ubiquitin-like"/>
    <property type="match status" value="1"/>
</dbReference>
<reference evidence="2" key="1">
    <citation type="submission" date="2022-08" db="EMBL/GenBank/DDBJ databases">
        <authorList>
            <person name="Gutierrez-Valencia J."/>
        </authorList>
    </citation>
    <scope>NUCLEOTIDE SEQUENCE</scope>
</reference>
<dbReference type="InterPro" id="IPR029071">
    <property type="entry name" value="Ubiquitin-like_domsf"/>
</dbReference>
<dbReference type="Gene3D" id="3.10.20.90">
    <property type="entry name" value="Phosphatidylinositol 3-kinase Catalytic Subunit, Chain A, domain 1"/>
    <property type="match status" value="1"/>
</dbReference>
<feature type="domain" description="Ubiquitin-like" evidence="1">
    <location>
        <begin position="1"/>
        <end position="57"/>
    </location>
</feature>
<dbReference type="PANTHER" id="PTHR10562">
    <property type="entry name" value="SMALL UBIQUITIN-RELATED MODIFIER"/>
    <property type="match status" value="1"/>
</dbReference>
<dbReference type="AlphaFoldDB" id="A0AAV0H0B6"/>
<name>A0AAV0H0B6_9ROSI</name>
<evidence type="ECO:0000313" key="3">
    <source>
        <dbReference type="Proteomes" id="UP001154282"/>
    </source>
</evidence>
<keyword evidence="3" id="KW-1185">Reference proteome</keyword>
<dbReference type="InterPro" id="IPR000626">
    <property type="entry name" value="Ubiquitin-like_dom"/>
</dbReference>